<evidence type="ECO:0000259" key="11">
    <source>
        <dbReference type="PROSITE" id="PS50109"/>
    </source>
</evidence>
<evidence type="ECO:0000313" key="13">
    <source>
        <dbReference type="Proteomes" id="UP000247838"/>
    </source>
</evidence>
<dbReference type="InterPro" id="IPR005467">
    <property type="entry name" value="His_kinase_dom"/>
</dbReference>
<dbReference type="EC" id="2.7.13.3" evidence="3"/>
<keyword evidence="9" id="KW-0067">ATP-binding</keyword>
<keyword evidence="10" id="KW-0812">Transmembrane</keyword>
<comment type="subcellular location">
    <subcellularLocation>
        <location evidence="2">Cell membrane</location>
        <topology evidence="2">Multi-pass membrane protein</topology>
    </subcellularLocation>
</comment>
<evidence type="ECO:0000256" key="10">
    <source>
        <dbReference type="SAM" id="Phobius"/>
    </source>
</evidence>
<keyword evidence="5" id="KW-0597">Phosphoprotein</keyword>
<dbReference type="InterPro" id="IPR036890">
    <property type="entry name" value="HATPase_C_sf"/>
</dbReference>
<keyword evidence="8 12" id="KW-0418">Kinase</keyword>
<evidence type="ECO:0000256" key="1">
    <source>
        <dbReference type="ARBA" id="ARBA00000085"/>
    </source>
</evidence>
<dbReference type="Proteomes" id="UP000247838">
    <property type="component" value="Unassembled WGS sequence"/>
</dbReference>
<dbReference type="PANTHER" id="PTHR44936">
    <property type="entry name" value="SENSOR PROTEIN CREC"/>
    <property type="match status" value="1"/>
</dbReference>
<dbReference type="CDD" id="cd00082">
    <property type="entry name" value="HisKA"/>
    <property type="match status" value="1"/>
</dbReference>
<organism evidence="12 13">
    <name type="scientific">Frischella perrara</name>
    <dbReference type="NCBI Taxonomy" id="1267021"/>
    <lineage>
        <taxon>Bacteria</taxon>
        <taxon>Pseudomonadati</taxon>
        <taxon>Pseudomonadota</taxon>
        <taxon>Gammaproteobacteria</taxon>
        <taxon>Orbales</taxon>
        <taxon>Orbaceae</taxon>
        <taxon>Frischella</taxon>
    </lineage>
</organism>
<comment type="caution">
    <text evidence="12">The sequence shown here is derived from an EMBL/GenBank/DDBJ whole genome shotgun (WGS) entry which is preliminary data.</text>
</comment>
<dbReference type="EMBL" id="QGLM01000005">
    <property type="protein sequence ID" value="PXY96688.1"/>
    <property type="molecule type" value="Genomic_DNA"/>
</dbReference>
<reference evidence="12 13" key="1">
    <citation type="submission" date="2018-05" db="EMBL/GenBank/DDBJ databases">
        <title>Reference genomes for bee gut microbiota database.</title>
        <authorList>
            <person name="Ellegaard K.M."/>
        </authorList>
    </citation>
    <scope>NUCLEOTIDE SEQUENCE [LARGE SCALE GENOMIC DNA]</scope>
    <source>
        <strain evidence="12 13">ESL0167</strain>
    </source>
</reference>
<evidence type="ECO:0000256" key="6">
    <source>
        <dbReference type="ARBA" id="ARBA00022679"/>
    </source>
</evidence>
<dbReference type="InterPro" id="IPR050980">
    <property type="entry name" value="2C_sensor_his_kinase"/>
</dbReference>
<keyword evidence="6" id="KW-0808">Transferase</keyword>
<dbReference type="InterPro" id="IPR004358">
    <property type="entry name" value="Sig_transdc_His_kin-like_C"/>
</dbReference>
<proteinExistence type="predicted"/>
<dbReference type="SUPFAM" id="SSF47384">
    <property type="entry name" value="Homodimeric domain of signal transducing histidine kinase"/>
    <property type="match status" value="1"/>
</dbReference>
<dbReference type="Gene3D" id="3.30.565.10">
    <property type="entry name" value="Histidine kinase-like ATPase, C-terminal domain"/>
    <property type="match status" value="1"/>
</dbReference>
<dbReference type="InterPro" id="IPR036097">
    <property type="entry name" value="HisK_dim/P_sf"/>
</dbReference>
<name>A0A318N4J4_FRIPE</name>
<evidence type="ECO:0000256" key="2">
    <source>
        <dbReference type="ARBA" id="ARBA00004651"/>
    </source>
</evidence>
<evidence type="ECO:0000256" key="8">
    <source>
        <dbReference type="ARBA" id="ARBA00022777"/>
    </source>
</evidence>
<protein>
    <recommendedName>
        <fullName evidence="3">histidine kinase</fullName>
        <ecNumber evidence="3">2.7.13.3</ecNumber>
    </recommendedName>
</protein>
<keyword evidence="10" id="KW-0472">Membrane</keyword>
<comment type="catalytic activity">
    <reaction evidence="1">
        <text>ATP + protein L-histidine = ADP + protein N-phospho-L-histidine.</text>
        <dbReference type="EC" id="2.7.13.3"/>
    </reaction>
</comment>
<dbReference type="SUPFAM" id="SSF55874">
    <property type="entry name" value="ATPase domain of HSP90 chaperone/DNA topoisomerase II/histidine kinase"/>
    <property type="match status" value="1"/>
</dbReference>
<dbReference type="PROSITE" id="PS50109">
    <property type="entry name" value="HIS_KIN"/>
    <property type="match status" value="1"/>
</dbReference>
<dbReference type="AlphaFoldDB" id="A0A318N4J4"/>
<sequence length="491" mass="56289">MPEYHVYDASYRVMMKAIVSNTSKQFAVKVTYLIMTRVTLFKTSQYKERIYLLFVKRSLFYLIILLIIQSLIAYGSILLFDILPESLTGMPKEHVIQRQLQTGAANLIRLQIAEHPERSAQETLNQLQPLFGYQLMLTPNTHNLSDTVEESLIHHGIGFDDEDSYIYATLDDNNLLKLGPMASSDILDANLMSFWIYLILWSIISSIIFFIIFYLAFSHYWRDTVNIRHTAEALTEGNLKARVKPAQTWLFKPLTIVLNRMAAQIEHLVTTNQTMSHAMAHELRTPLSRVRFELSMMEEAQTIDEVIPYIDGIKQDVDELEALINISLNFFKLQQNKIVPNLTTINLPIWVNKLCDSLMMLKPDNFSFLHRCDYIECQIDTRLTDIIIKNLIMNAFKYANSQAELTIYQKDKKLFIEVDDDGAGINPVERHKVFIPFSRLDTSRTRSTGGYGLGLAYVKLIAEAHNGSVFITTSELGGAKFVVILNHDLGE</sequence>
<dbReference type="SMART" id="SM00387">
    <property type="entry name" value="HATPase_c"/>
    <property type="match status" value="1"/>
</dbReference>
<dbReference type="InterPro" id="IPR003594">
    <property type="entry name" value="HATPase_dom"/>
</dbReference>
<evidence type="ECO:0000256" key="7">
    <source>
        <dbReference type="ARBA" id="ARBA00022741"/>
    </source>
</evidence>
<evidence type="ECO:0000256" key="3">
    <source>
        <dbReference type="ARBA" id="ARBA00012438"/>
    </source>
</evidence>
<evidence type="ECO:0000256" key="4">
    <source>
        <dbReference type="ARBA" id="ARBA00022475"/>
    </source>
</evidence>
<dbReference type="PRINTS" id="PR00344">
    <property type="entry name" value="BCTRLSENSOR"/>
</dbReference>
<dbReference type="Gene3D" id="1.10.287.130">
    <property type="match status" value="1"/>
</dbReference>
<dbReference type="SMART" id="SM00388">
    <property type="entry name" value="HisKA"/>
    <property type="match status" value="1"/>
</dbReference>
<feature type="domain" description="Histidine kinase" evidence="11">
    <location>
        <begin position="278"/>
        <end position="489"/>
    </location>
</feature>
<dbReference type="GO" id="GO:0000155">
    <property type="term" value="F:phosphorelay sensor kinase activity"/>
    <property type="evidence" value="ECO:0007669"/>
    <property type="project" value="InterPro"/>
</dbReference>
<feature type="transmembrane region" description="Helical" evidence="10">
    <location>
        <begin position="59"/>
        <end position="80"/>
    </location>
</feature>
<accession>A0A318N4J4</accession>
<dbReference type="PANTHER" id="PTHR44936:SF10">
    <property type="entry name" value="SENSOR PROTEIN RSTB"/>
    <property type="match status" value="1"/>
</dbReference>
<evidence type="ECO:0000256" key="5">
    <source>
        <dbReference type="ARBA" id="ARBA00022553"/>
    </source>
</evidence>
<keyword evidence="10" id="KW-1133">Transmembrane helix</keyword>
<dbReference type="Pfam" id="PF00512">
    <property type="entry name" value="HisKA"/>
    <property type="match status" value="1"/>
</dbReference>
<evidence type="ECO:0000256" key="9">
    <source>
        <dbReference type="ARBA" id="ARBA00022840"/>
    </source>
</evidence>
<evidence type="ECO:0000313" key="12">
    <source>
        <dbReference type="EMBL" id="PXY96688.1"/>
    </source>
</evidence>
<dbReference type="Pfam" id="PF02518">
    <property type="entry name" value="HATPase_c"/>
    <property type="match status" value="1"/>
</dbReference>
<dbReference type="InterPro" id="IPR003661">
    <property type="entry name" value="HisK_dim/P_dom"/>
</dbReference>
<feature type="transmembrane region" description="Helical" evidence="10">
    <location>
        <begin position="194"/>
        <end position="217"/>
    </location>
</feature>
<dbReference type="GO" id="GO:0005886">
    <property type="term" value="C:plasma membrane"/>
    <property type="evidence" value="ECO:0007669"/>
    <property type="project" value="UniProtKB-SubCell"/>
</dbReference>
<gene>
    <name evidence="12" type="ORF">DKK76_02570</name>
</gene>
<keyword evidence="7" id="KW-0547">Nucleotide-binding</keyword>
<keyword evidence="4" id="KW-1003">Cell membrane</keyword>
<dbReference type="GO" id="GO:0005524">
    <property type="term" value="F:ATP binding"/>
    <property type="evidence" value="ECO:0007669"/>
    <property type="project" value="UniProtKB-KW"/>
</dbReference>